<comment type="caution">
    <text evidence="3">The sequence shown here is derived from an EMBL/GenBank/DDBJ whole genome shotgun (WGS) entry which is preliminary data.</text>
</comment>
<accession>A0A9P1PCV1</accession>
<dbReference type="PANTHER" id="PTHR30015">
    <property type="entry name" value="MRR RESTRICTION SYSTEM PROTEIN"/>
    <property type="match status" value="1"/>
</dbReference>
<keyword evidence="3" id="KW-0540">Nuclease</keyword>
<reference evidence="4" key="1">
    <citation type="submission" date="2015-01" db="EMBL/GenBank/DDBJ databases">
        <authorList>
            <person name="Aslett A.Martin."/>
            <person name="De Silva Nishadi"/>
        </authorList>
    </citation>
    <scope>NUCLEOTIDE SEQUENCE [LARGE SCALE GENOMIC DNA]</scope>
    <source>
        <strain evidence="4">UMC4404</strain>
    </source>
</reference>
<sequence length="276" mass="31091">MFKYKYDELINPCFQAIKNLGGSAKNDEINEKLISMLSLQDSEINDIHRNSTTKLEYRSAWARTYLKNAGYIENSSRGVWSITELGNRVDKVDNNSVKIEARAKMNNKNENIEVDTEENDIEAYNWQDEILDIVKKINPEKFEKLCQRLLRELGFVNVEVTGKSHDGGIDGKGILRLGGVLSFHVAFQAKRYNGTVPSSVIRDFRGAIMGRVDKGVIITTGVFSREATKEAIRDGATPIDLIDGNELASHLKNLGLGVEVKLVEKVIVKNIWFENI</sequence>
<dbReference type="GO" id="GO:0003677">
    <property type="term" value="F:DNA binding"/>
    <property type="evidence" value="ECO:0007669"/>
    <property type="project" value="InterPro"/>
</dbReference>
<dbReference type="InterPro" id="IPR007560">
    <property type="entry name" value="Restrct_endonuc_IV_Mrr"/>
</dbReference>
<feature type="domain" description="Restriction endonuclease type IV Mrr" evidence="1">
    <location>
        <begin position="135"/>
        <end position="249"/>
    </location>
</feature>
<dbReference type="InterPro" id="IPR025745">
    <property type="entry name" value="Mrr-like_N_dom"/>
</dbReference>
<dbReference type="EMBL" id="CDNY01000028">
    <property type="protein sequence ID" value="CEO35930.1"/>
    <property type="molecule type" value="Genomic_DNA"/>
</dbReference>
<evidence type="ECO:0000259" key="1">
    <source>
        <dbReference type="Pfam" id="PF04471"/>
    </source>
</evidence>
<evidence type="ECO:0000313" key="4">
    <source>
        <dbReference type="Proteomes" id="UP000049685"/>
    </source>
</evidence>
<dbReference type="Pfam" id="PF04471">
    <property type="entry name" value="Mrr_cat"/>
    <property type="match status" value="1"/>
</dbReference>
<gene>
    <name evidence="3" type="primary">mrr_2</name>
    <name evidence="3" type="ORF">UMC4404_29031</name>
</gene>
<dbReference type="Gene3D" id="3.40.1350.10">
    <property type="match status" value="1"/>
</dbReference>
<name>A0A9P1PCV1_PARSO</name>
<dbReference type="GO" id="GO:0009307">
    <property type="term" value="P:DNA restriction-modification system"/>
    <property type="evidence" value="ECO:0007669"/>
    <property type="project" value="InterPro"/>
</dbReference>
<dbReference type="AlphaFoldDB" id="A0A9P1PCV1"/>
<dbReference type="SUPFAM" id="SSF52980">
    <property type="entry name" value="Restriction endonuclease-like"/>
    <property type="match status" value="1"/>
</dbReference>
<dbReference type="RefSeq" id="WP_057559363.1">
    <property type="nucleotide sequence ID" value="NZ_CDNY01000028.1"/>
</dbReference>
<keyword evidence="3" id="KW-0378">Hydrolase</keyword>
<proteinExistence type="predicted"/>
<dbReference type="Pfam" id="PF14338">
    <property type="entry name" value="Mrr_N"/>
    <property type="match status" value="1"/>
</dbReference>
<evidence type="ECO:0000259" key="2">
    <source>
        <dbReference type="Pfam" id="PF14338"/>
    </source>
</evidence>
<protein>
    <submittedName>
        <fullName evidence="3">Restriction endonuclease</fullName>
    </submittedName>
</protein>
<organism evidence="3 4">
    <name type="scientific">Paraclostridium sordellii</name>
    <name type="common">Clostridium sordellii</name>
    <dbReference type="NCBI Taxonomy" id="1505"/>
    <lineage>
        <taxon>Bacteria</taxon>
        <taxon>Bacillati</taxon>
        <taxon>Bacillota</taxon>
        <taxon>Clostridia</taxon>
        <taxon>Peptostreptococcales</taxon>
        <taxon>Peptostreptococcaceae</taxon>
        <taxon>Paraclostridium</taxon>
    </lineage>
</organism>
<dbReference type="Proteomes" id="UP000049685">
    <property type="component" value="Unassembled WGS sequence"/>
</dbReference>
<dbReference type="InterPro" id="IPR052906">
    <property type="entry name" value="Type_IV_Methyl-Rstrct_Enzyme"/>
</dbReference>
<dbReference type="InterPro" id="IPR011335">
    <property type="entry name" value="Restrct_endonuc-II-like"/>
</dbReference>
<dbReference type="PANTHER" id="PTHR30015:SF7">
    <property type="entry name" value="TYPE IV METHYL-DIRECTED RESTRICTION ENZYME ECOKMRR"/>
    <property type="match status" value="1"/>
</dbReference>
<dbReference type="InterPro" id="IPR011856">
    <property type="entry name" value="tRNA_endonuc-like_dom_sf"/>
</dbReference>
<keyword evidence="3" id="KW-0255">Endonuclease</keyword>
<feature type="domain" description="Restriction system protein Mrr-like N-terminal" evidence="2">
    <location>
        <begin position="6"/>
        <end position="90"/>
    </location>
</feature>
<dbReference type="GO" id="GO:0015666">
    <property type="term" value="F:restriction endodeoxyribonuclease activity"/>
    <property type="evidence" value="ECO:0007669"/>
    <property type="project" value="TreeGrafter"/>
</dbReference>
<evidence type="ECO:0000313" key="3">
    <source>
        <dbReference type="EMBL" id="CEO35930.1"/>
    </source>
</evidence>